<dbReference type="PANTHER" id="PTHR43185:SF1">
    <property type="entry name" value="FE(2+) TRANSPORTER FEOB"/>
    <property type="match status" value="1"/>
</dbReference>
<keyword evidence="13 17" id="KW-0472">Membrane</keyword>
<dbReference type="PRINTS" id="PR00326">
    <property type="entry name" value="GTP1OBG"/>
</dbReference>
<evidence type="ECO:0000256" key="3">
    <source>
        <dbReference type="ARBA" id="ARBA00022448"/>
    </source>
</evidence>
<feature type="binding site" evidence="16">
    <location>
        <position position="20"/>
    </location>
    <ligand>
        <name>Mg(2+)</name>
        <dbReference type="ChEBI" id="CHEBI:18420"/>
        <label>2</label>
    </ligand>
</feature>
<evidence type="ECO:0000256" key="11">
    <source>
        <dbReference type="ARBA" id="ARBA00023065"/>
    </source>
</evidence>
<feature type="binding site" evidence="15">
    <location>
        <begin position="8"/>
        <end position="15"/>
    </location>
    <ligand>
        <name>GTP</name>
        <dbReference type="ChEBI" id="CHEBI:37565"/>
        <label>1</label>
    </ligand>
</feature>
<dbReference type="EMBL" id="PTIS01000018">
    <property type="protein sequence ID" value="PPK45939.1"/>
    <property type="molecule type" value="Genomic_DNA"/>
</dbReference>
<evidence type="ECO:0000256" key="6">
    <source>
        <dbReference type="ARBA" id="ARBA00022519"/>
    </source>
</evidence>
<dbReference type="InterPro" id="IPR050860">
    <property type="entry name" value="FeoB_GTPase"/>
</dbReference>
<evidence type="ECO:0000256" key="4">
    <source>
        <dbReference type="ARBA" id="ARBA00022475"/>
    </source>
</evidence>
<feature type="transmembrane region" description="Helical" evidence="17">
    <location>
        <begin position="381"/>
        <end position="401"/>
    </location>
</feature>
<dbReference type="SUPFAM" id="SSF52540">
    <property type="entry name" value="P-loop containing nucleoside triphosphate hydrolases"/>
    <property type="match status" value="1"/>
</dbReference>
<feature type="transmembrane region" description="Helical" evidence="17">
    <location>
        <begin position="468"/>
        <end position="485"/>
    </location>
</feature>
<protein>
    <recommendedName>
        <fullName evidence="14 17">Ferrous iron transport protein B</fullName>
    </recommendedName>
</protein>
<dbReference type="GO" id="GO:0005886">
    <property type="term" value="C:plasma membrane"/>
    <property type="evidence" value="ECO:0007669"/>
    <property type="project" value="UniProtKB-SubCell"/>
</dbReference>
<dbReference type="GO" id="GO:0005525">
    <property type="term" value="F:GTP binding"/>
    <property type="evidence" value="ECO:0007669"/>
    <property type="project" value="UniProtKB-KW"/>
</dbReference>
<feature type="transmembrane region" description="Helical" evidence="17">
    <location>
        <begin position="266"/>
        <end position="295"/>
    </location>
</feature>
<gene>
    <name evidence="19" type="ORF">BD821_11820</name>
</gene>
<evidence type="ECO:0000256" key="10">
    <source>
        <dbReference type="ARBA" id="ARBA00023004"/>
    </source>
</evidence>
<dbReference type="Proteomes" id="UP000239863">
    <property type="component" value="Unassembled WGS sequence"/>
</dbReference>
<feature type="binding site" evidence="16">
    <location>
        <position position="19"/>
    </location>
    <ligand>
        <name>Mg(2+)</name>
        <dbReference type="ChEBI" id="CHEBI:18420"/>
        <label>2</label>
    </ligand>
</feature>
<keyword evidence="5 17" id="KW-0410">Iron transport</keyword>
<dbReference type="GO" id="GO:0015093">
    <property type="term" value="F:ferrous iron transmembrane transporter activity"/>
    <property type="evidence" value="ECO:0007669"/>
    <property type="project" value="UniProtKB-UniRule"/>
</dbReference>
<dbReference type="STRING" id="37659.GCA_000703125_02189"/>
<dbReference type="RefSeq" id="WP_104410523.1">
    <property type="nucleotide sequence ID" value="NZ_PTIS01000018.1"/>
</dbReference>
<evidence type="ECO:0000256" key="17">
    <source>
        <dbReference type="RuleBase" id="RU362098"/>
    </source>
</evidence>
<keyword evidence="4" id="KW-1003">Cell membrane</keyword>
<feature type="binding site" evidence="15">
    <location>
        <begin position="51"/>
        <end position="54"/>
    </location>
    <ligand>
        <name>GTP</name>
        <dbReference type="ChEBI" id="CHEBI:37565"/>
        <label>1</label>
    </ligand>
</feature>
<evidence type="ECO:0000256" key="16">
    <source>
        <dbReference type="PIRSR" id="PIRSR603373-2"/>
    </source>
</evidence>
<dbReference type="InterPro" id="IPR003373">
    <property type="entry name" value="Fe2_transport_prot-B"/>
</dbReference>
<feature type="transmembrane region" description="Helical" evidence="17">
    <location>
        <begin position="315"/>
        <end position="338"/>
    </location>
</feature>
<evidence type="ECO:0000256" key="14">
    <source>
        <dbReference type="NCBIfam" id="TIGR00437"/>
    </source>
</evidence>
<evidence type="ECO:0000256" key="2">
    <source>
        <dbReference type="ARBA" id="ARBA00004429"/>
    </source>
</evidence>
<dbReference type="InterPro" id="IPR011640">
    <property type="entry name" value="Fe2_transport_prot_B_C"/>
</dbReference>
<dbReference type="Pfam" id="PF07670">
    <property type="entry name" value="Gate"/>
    <property type="match status" value="2"/>
</dbReference>
<keyword evidence="16" id="KW-0479">Metal-binding</keyword>
<evidence type="ECO:0000256" key="15">
    <source>
        <dbReference type="PIRSR" id="PIRSR603373-1"/>
    </source>
</evidence>
<dbReference type="GO" id="GO:0046872">
    <property type="term" value="F:metal ion binding"/>
    <property type="evidence" value="ECO:0007669"/>
    <property type="project" value="UniProtKB-KW"/>
</dbReference>
<sequence>MITAALLGNPNVGKTTLFNALTGSNQYVGNWPGVTVEKKEGFAYKNLKIVDLPGIYAMDTYSNEEKVSKSFLENGNVDVIINIVDASNLNRNLYLTTQLKQFNKPIILILNMMDVAESKGKTIDIKSLSKALNVTVIPMIASKRKGIKSILETIEKKEYVMPSADNDYYFPSEKSTYKYIENVLSTCVSKASSKNNISTSDKIDKVILNPFLAYLIFIGIMFLIFKVTFNWIGQPLSDMLDNFVSNSFSPFIEGLLESSSPWFSSLIVEGIIAGVGSVIVFIPIILTLFFCISILEDSGYMARVAFIMDKLMRKMGLSGKAFIPFVIGFGCSVPAIMSARTLESEKDRKLTALLVPLMSCNARLPVYAVFASAFFPKNADILVLSLYLLGIVMAFLLGILFKNTIFKKDEEPFIIELPEYKLPEAKNLLRHTWDKGKGFAKKAGTIIFAMSVVIWVLSKFSFGGYTETISESLLASIGSVIAPLLRPLGFGNWEAAVSLLTGFVAKESVVSTMGVIYGDQLSAILPLHFTSIAAISFLVFVLLYTPCVAVIATLKKEYGHKMAIFSITYQLALAWIMSFIVFNIGNLIF</sequence>
<keyword evidence="16" id="KW-0460">Magnesium</keyword>
<evidence type="ECO:0000256" key="1">
    <source>
        <dbReference type="ARBA" id="ARBA00003926"/>
    </source>
</evidence>
<dbReference type="InterPro" id="IPR005225">
    <property type="entry name" value="Small_GTP-bd"/>
</dbReference>
<feature type="transmembrane region" description="Helical" evidence="17">
    <location>
        <begin position="529"/>
        <end position="551"/>
    </location>
</feature>
<keyword evidence="3 17" id="KW-0813">Transport</keyword>
<dbReference type="InterPro" id="IPR030389">
    <property type="entry name" value="G_FEOB_dom"/>
</dbReference>
<keyword evidence="11" id="KW-0406">Ion transport</keyword>
<keyword evidence="9 17" id="KW-1133">Transmembrane helix</keyword>
<comment type="subcellular location">
    <subcellularLocation>
        <location evidence="2">Cell inner membrane</location>
        <topology evidence="2">Multi-pass membrane protein</topology>
    </subcellularLocation>
    <subcellularLocation>
        <location evidence="17">Cell membrane</location>
        <topology evidence="17">Multi-pass membrane protein</topology>
    </subcellularLocation>
</comment>
<feature type="domain" description="FeoB-type G" evidence="18">
    <location>
        <begin position="1"/>
        <end position="160"/>
    </location>
</feature>
<keyword evidence="10 17" id="KW-0408">Iron</keyword>
<organism evidence="19 20">
    <name type="scientific">Clostridium algidicarnis DSM 15099</name>
    <dbReference type="NCBI Taxonomy" id="1121295"/>
    <lineage>
        <taxon>Bacteria</taxon>
        <taxon>Bacillati</taxon>
        <taxon>Bacillota</taxon>
        <taxon>Clostridia</taxon>
        <taxon>Eubacteriales</taxon>
        <taxon>Clostridiaceae</taxon>
        <taxon>Clostridium</taxon>
    </lineage>
</organism>
<feature type="transmembrane region" description="Helical" evidence="17">
    <location>
        <begin position="563"/>
        <end position="584"/>
    </location>
</feature>
<dbReference type="AlphaFoldDB" id="A0A2S6FVI5"/>
<evidence type="ECO:0000256" key="9">
    <source>
        <dbReference type="ARBA" id="ARBA00022989"/>
    </source>
</evidence>
<evidence type="ECO:0000256" key="7">
    <source>
        <dbReference type="ARBA" id="ARBA00022692"/>
    </source>
</evidence>
<dbReference type="FunFam" id="3.40.50.300:FF:000426">
    <property type="entry name" value="Ferrous iron transport protein B"/>
    <property type="match status" value="1"/>
</dbReference>
<dbReference type="InterPro" id="IPR006073">
    <property type="entry name" value="GTP-bd"/>
</dbReference>
<dbReference type="PANTHER" id="PTHR43185">
    <property type="entry name" value="FERROUS IRON TRANSPORT PROTEIN B"/>
    <property type="match status" value="1"/>
</dbReference>
<dbReference type="Pfam" id="PF02421">
    <property type="entry name" value="FeoB_N"/>
    <property type="match status" value="1"/>
</dbReference>
<dbReference type="Pfam" id="PF07664">
    <property type="entry name" value="FeoB_C"/>
    <property type="match status" value="1"/>
</dbReference>
<feature type="binding site" evidence="16">
    <location>
        <position position="23"/>
    </location>
    <ligand>
        <name>Mg(2+)</name>
        <dbReference type="ChEBI" id="CHEBI:18420"/>
        <label>2</label>
    </ligand>
</feature>
<evidence type="ECO:0000256" key="12">
    <source>
        <dbReference type="ARBA" id="ARBA00023134"/>
    </source>
</evidence>
<keyword evidence="6" id="KW-0997">Cell inner membrane</keyword>
<dbReference type="PROSITE" id="PS51711">
    <property type="entry name" value="G_FEOB"/>
    <property type="match status" value="1"/>
</dbReference>
<feature type="transmembrane region" description="Helical" evidence="17">
    <location>
        <begin position="211"/>
        <end position="232"/>
    </location>
</feature>
<evidence type="ECO:0000256" key="8">
    <source>
        <dbReference type="ARBA" id="ARBA00022741"/>
    </source>
</evidence>
<comment type="similarity">
    <text evidence="17">Belongs to the TRAFAC class TrmE-Era-EngA-EngB-Septin-like GTPase superfamily. FeoB GTPase (TC 9.A.8) family.</text>
</comment>
<dbReference type="NCBIfam" id="TIGR00231">
    <property type="entry name" value="small_GTP"/>
    <property type="match status" value="1"/>
</dbReference>
<dbReference type="CDD" id="cd01879">
    <property type="entry name" value="FeoB"/>
    <property type="match status" value="1"/>
</dbReference>
<feature type="binding site" evidence="15">
    <location>
        <begin position="111"/>
        <end position="114"/>
    </location>
    <ligand>
        <name>GTP</name>
        <dbReference type="ChEBI" id="CHEBI:37565"/>
        <label>1</label>
    </ligand>
</feature>
<evidence type="ECO:0000259" key="18">
    <source>
        <dbReference type="PROSITE" id="PS51711"/>
    </source>
</evidence>
<evidence type="ECO:0000256" key="5">
    <source>
        <dbReference type="ARBA" id="ARBA00022496"/>
    </source>
</evidence>
<comment type="function">
    <text evidence="1 17">Probable transporter of a GTP-driven Fe(2+) uptake system.</text>
</comment>
<dbReference type="NCBIfam" id="TIGR00437">
    <property type="entry name" value="feoB"/>
    <property type="match status" value="1"/>
</dbReference>
<proteinExistence type="inferred from homology"/>
<evidence type="ECO:0000313" key="20">
    <source>
        <dbReference type="Proteomes" id="UP000239863"/>
    </source>
</evidence>
<reference evidence="19 20" key="1">
    <citation type="submission" date="2018-02" db="EMBL/GenBank/DDBJ databases">
        <title>Genomic Encyclopedia of Archaeal and Bacterial Type Strains, Phase II (KMG-II): from individual species to whole genera.</title>
        <authorList>
            <person name="Goeker M."/>
        </authorList>
    </citation>
    <scope>NUCLEOTIDE SEQUENCE [LARGE SCALE GENOMIC DNA]</scope>
    <source>
        <strain evidence="19 20">DSM 15099</strain>
    </source>
</reference>
<comment type="caution">
    <text evidence="19">The sequence shown here is derived from an EMBL/GenBank/DDBJ whole genome shotgun (WGS) entry which is preliminary data.</text>
</comment>
<evidence type="ECO:0000313" key="19">
    <source>
        <dbReference type="EMBL" id="PPK45939.1"/>
    </source>
</evidence>
<keyword evidence="12 15" id="KW-0342">GTP-binding</keyword>
<feature type="transmembrane region" description="Helical" evidence="17">
    <location>
        <begin position="443"/>
        <end position="462"/>
    </location>
</feature>
<keyword evidence="7 17" id="KW-0812">Transmembrane</keyword>
<evidence type="ECO:0000256" key="13">
    <source>
        <dbReference type="ARBA" id="ARBA00023136"/>
    </source>
</evidence>
<feature type="binding site" evidence="16">
    <location>
        <position position="22"/>
    </location>
    <ligand>
        <name>Mg(2+)</name>
        <dbReference type="ChEBI" id="CHEBI:18420"/>
        <label>1</label>
    </ligand>
</feature>
<feature type="transmembrane region" description="Helical" evidence="17">
    <location>
        <begin position="350"/>
        <end position="375"/>
    </location>
</feature>
<keyword evidence="8 15" id="KW-0547">Nucleotide-binding</keyword>
<dbReference type="OrthoDB" id="9809127at2"/>
<accession>A0A2S6FVI5</accession>
<name>A0A2S6FVI5_9CLOT</name>
<dbReference type="InterPro" id="IPR027417">
    <property type="entry name" value="P-loop_NTPase"/>
</dbReference>
<dbReference type="InterPro" id="IPR011642">
    <property type="entry name" value="Gate_dom"/>
</dbReference>
<feature type="binding site" evidence="15">
    <location>
        <begin position="33"/>
        <end position="37"/>
    </location>
    <ligand>
        <name>GTP</name>
        <dbReference type="ChEBI" id="CHEBI:37565"/>
        <label>1</label>
    </ligand>
</feature>
<dbReference type="Gene3D" id="3.40.50.300">
    <property type="entry name" value="P-loop containing nucleotide triphosphate hydrolases"/>
    <property type="match status" value="1"/>
</dbReference>